<keyword evidence="2" id="KW-0472">Membrane</keyword>
<keyword evidence="2" id="KW-1133">Transmembrane helix</keyword>
<feature type="region of interest" description="Disordered" evidence="1">
    <location>
        <begin position="53"/>
        <end position="82"/>
    </location>
</feature>
<keyword evidence="4" id="KW-1185">Reference proteome</keyword>
<proteinExistence type="predicted"/>
<organism evidence="3 4">
    <name type="scientific">Monoraphidium neglectum</name>
    <dbReference type="NCBI Taxonomy" id="145388"/>
    <lineage>
        <taxon>Eukaryota</taxon>
        <taxon>Viridiplantae</taxon>
        <taxon>Chlorophyta</taxon>
        <taxon>core chlorophytes</taxon>
        <taxon>Chlorophyceae</taxon>
        <taxon>CS clade</taxon>
        <taxon>Sphaeropleales</taxon>
        <taxon>Selenastraceae</taxon>
        <taxon>Monoraphidium</taxon>
    </lineage>
</organism>
<feature type="region of interest" description="Disordered" evidence="1">
    <location>
        <begin position="1"/>
        <end position="20"/>
    </location>
</feature>
<dbReference type="EMBL" id="KK102256">
    <property type="protein sequence ID" value="KIY98246.1"/>
    <property type="molecule type" value="Genomic_DNA"/>
</dbReference>
<feature type="transmembrane region" description="Helical" evidence="2">
    <location>
        <begin position="264"/>
        <end position="287"/>
    </location>
</feature>
<accession>A0A0D2MBK8</accession>
<protein>
    <submittedName>
        <fullName evidence="3">Uncharacterized protein</fullName>
    </submittedName>
</protein>
<sequence>MQLQRTLAGPGSLQSSRKAPSVRCAAQVKTAEAPAGAVSAPSSSTEAEIYIGFPKGDYAPREGRKGRVVKDDPRKYPSKEDLGFLPGATGGWAGGEAGLWKLREEVLAQKEKKKKWAEAAAAAPSTPIKPAVPQPEGGKAPIYLGYSKSDTDLRKVGAPGRIILDDPTKYPAKEDLGFFAGATGGFAAGEKGLKQFVRDGELQLRKEGEPGGNQFSPVAIAGLLVLAGAGGGLLLNGVADVASEGLQGVPAITEAPIDDNTKTLLLAALGLLGAAGLVATGRAAVASATEKVASEGQRLALLAGFWVAVFLAARAILVA</sequence>
<gene>
    <name evidence="3" type="ORF">MNEG_9716</name>
</gene>
<feature type="transmembrane region" description="Helical" evidence="2">
    <location>
        <begin position="215"/>
        <end position="235"/>
    </location>
</feature>
<dbReference type="Proteomes" id="UP000054498">
    <property type="component" value="Unassembled WGS sequence"/>
</dbReference>
<dbReference type="AlphaFoldDB" id="A0A0D2MBK8"/>
<feature type="transmembrane region" description="Helical" evidence="2">
    <location>
        <begin position="299"/>
        <end position="317"/>
    </location>
</feature>
<dbReference type="GeneID" id="25742591"/>
<evidence type="ECO:0000313" key="3">
    <source>
        <dbReference type="EMBL" id="KIY98246.1"/>
    </source>
</evidence>
<evidence type="ECO:0000256" key="2">
    <source>
        <dbReference type="SAM" id="Phobius"/>
    </source>
</evidence>
<evidence type="ECO:0000313" key="4">
    <source>
        <dbReference type="Proteomes" id="UP000054498"/>
    </source>
</evidence>
<feature type="compositionally biased region" description="Basic and acidic residues" evidence="1">
    <location>
        <begin position="58"/>
        <end position="82"/>
    </location>
</feature>
<name>A0A0D2MBK8_9CHLO</name>
<dbReference type="RefSeq" id="XP_013897266.1">
    <property type="nucleotide sequence ID" value="XM_014041812.1"/>
</dbReference>
<evidence type="ECO:0000256" key="1">
    <source>
        <dbReference type="SAM" id="MobiDB-lite"/>
    </source>
</evidence>
<reference evidence="3 4" key="1">
    <citation type="journal article" date="2013" name="BMC Genomics">
        <title>Reconstruction of the lipid metabolism for the microalga Monoraphidium neglectum from its genome sequence reveals characteristics suitable for biofuel production.</title>
        <authorList>
            <person name="Bogen C."/>
            <person name="Al-Dilaimi A."/>
            <person name="Albersmeier A."/>
            <person name="Wichmann J."/>
            <person name="Grundmann M."/>
            <person name="Rupp O."/>
            <person name="Lauersen K.J."/>
            <person name="Blifernez-Klassen O."/>
            <person name="Kalinowski J."/>
            <person name="Goesmann A."/>
            <person name="Mussgnug J.H."/>
            <person name="Kruse O."/>
        </authorList>
    </citation>
    <scope>NUCLEOTIDE SEQUENCE [LARGE SCALE GENOMIC DNA]</scope>
    <source>
        <strain evidence="3 4">SAG 48.87</strain>
    </source>
</reference>
<dbReference type="KEGG" id="mng:MNEG_9716"/>
<keyword evidence="2" id="KW-0812">Transmembrane</keyword>
<dbReference type="OrthoDB" id="547828at2759"/>